<comment type="caution">
    <text evidence="1">The sequence shown here is derived from an EMBL/GenBank/DDBJ whole genome shotgun (WGS) entry which is preliminary data.</text>
</comment>
<dbReference type="Proteomes" id="UP000252081">
    <property type="component" value="Unassembled WGS sequence"/>
</dbReference>
<name>A0A366L262_9SPHI</name>
<organism evidence="1 2">
    <name type="scientific">Pedobacter miscanthi</name>
    <dbReference type="NCBI Taxonomy" id="2259170"/>
    <lineage>
        <taxon>Bacteria</taxon>
        <taxon>Pseudomonadati</taxon>
        <taxon>Bacteroidota</taxon>
        <taxon>Sphingobacteriia</taxon>
        <taxon>Sphingobacteriales</taxon>
        <taxon>Sphingobacteriaceae</taxon>
        <taxon>Pedobacter</taxon>
    </lineage>
</organism>
<accession>A0A366L262</accession>
<protein>
    <submittedName>
        <fullName evidence="1">Uncharacterized protein</fullName>
    </submittedName>
</protein>
<dbReference type="AlphaFoldDB" id="A0A366L262"/>
<keyword evidence="2" id="KW-1185">Reference proteome</keyword>
<evidence type="ECO:0000313" key="2">
    <source>
        <dbReference type="Proteomes" id="UP000252081"/>
    </source>
</evidence>
<gene>
    <name evidence="1" type="ORF">DRW42_09800</name>
</gene>
<sequence>MVYGQNPKSGRLDKEYWNSNLMVNALRLPPPPIGYKPKLVDLDHDGDPDLLYSITKNNIPVLWIDDDDDMAWTDMEGDTDSDCVLIDRNKDGKYGHMGDFIIDWTDSNGDGKADMQVLVEYPESKRDDPWPNGHYMWVLDTDEDNVFNYIDWNSFQIKAWDKYGISDFFLDYSGKSTFIKIHVATNTMKDLRLNWENPFLFYDPDKDGLSEMAVRLVDSPDIKLGEQKPGYYQVNEKGTIDWVSISIDSDNDNGPGNEFDFDFTINFRGKGFNYMDQVHKIKNMRGLPAADSLFLDPRWRQMNELIYADHDKALDLTFNKGKWSKVYFVYDEDDDCNRWERVELLDPLDPFKSGTGKGGLDNNVQADVAGDRGEWDMDNSGNGKLYISKFDGRIHLFGAEWGAWRIDQNASLYQGWDRKFLNREAGKFATVKYEDTDNNGFMDKMLFDLDGDKVFEDSIELSVLGLSDSSQVIDISKFKYEDYVQMQKNVSEGMWNNAQLAISVAKKYGLNLSWYAKWMVAVSLSQKYNNGYWLQFYIYRDLKDLFLREDGKQNIQKLERAYYGSNWKLM</sequence>
<dbReference type="OrthoDB" id="9772435at2"/>
<dbReference type="EMBL" id="QNQU01000007">
    <property type="protein sequence ID" value="RBQ07981.1"/>
    <property type="molecule type" value="Genomic_DNA"/>
</dbReference>
<evidence type="ECO:0000313" key="1">
    <source>
        <dbReference type="EMBL" id="RBQ07981.1"/>
    </source>
</evidence>
<reference evidence="1 2" key="1">
    <citation type="submission" date="2018-07" db="EMBL/GenBank/DDBJ databases">
        <title>A draft genome of a endophytic bacteria, a new species of Pedobacter.</title>
        <authorList>
            <person name="Zhang Z.D."/>
            <person name="Chen Z.J."/>
        </authorList>
    </citation>
    <scope>NUCLEOTIDE SEQUENCE [LARGE SCALE GENOMIC DNA]</scope>
    <source>
        <strain evidence="1 2">RS10</strain>
    </source>
</reference>
<proteinExistence type="predicted"/>